<keyword evidence="5" id="KW-0663">Pyridoxal phosphate</keyword>
<dbReference type="PANTHER" id="PTHR46383:SF1">
    <property type="entry name" value="ASPARTATE AMINOTRANSFERASE"/>
    <property type="match status" value="1"/>
</dbReference>
<dbReference type="GO" id="GO:0030170">
    <property type="term" value="F:pyridoxal phosphate binding"/>
    <property type="evidence" value="ECO:0007669"/>
    <property type="project" value="InterPro"/>
</dbReference>
<accession>A0A0A0EUC3</accession>
<comment type="similarity">
    <text evidence="2 6">Belongs to the class-I pyridoxal-phosphate-dependent aminotransferase family.</text>
</comment>
<evidence type="ECO:0000256" key="6">
    <source>
        <dbReference type="RuleBase" id="RU000481"/>
    </source>
</evidence>
<dbReference type="RefSeq" id="WP_036137798.1">
    <property type="nucleotide sequence ID" value="NZ_AVPU01000016.1"/>
</dbReference>
<dbReference type="AlphaFoldDB" id="A0A0A0EUC3"/>
<dbReference type="STRING" id="1385517.N800_05320"/>
<reference evidence="8 9" key="1">
    <citation type="submission" date="2013-08" db="EMBL/GenBank/DDBJ databases">
        <title>Genome sequencing of Lysobacter.</title>
        <authorList>
            <person name="Zhang S."/>
            <person name="Wang G."/>
        </authorList>
    </citation>
    <scope>NUCLEOTIDE SEQUENCE [LARGE SCALE GENOMIC DNA]</scope>
    <source>
        <strain evidence="8 9">GH1-9</strain>
    </source>
</reference>
<keyword evidence="4 6" id="KW-0808">Transferase</keyword>
<evidence type="ECO:0000256" key="4">
    <source>
        <dbReference type="ARBA" id="ARBA00022679"/>
    </source>
</evidence>
<feature type="domain" description="Aminotransferase class I/classII large" evidence="7">
    <location>
        <begin position="32"/>
        <end position="392"/>
    </location>
</feature>
<proteinExistence type="inferred from homology"/>
<sequence length="401" mass="43761">MPQLAARIGRAKPSAIMAVAEKAKRLKAEGRDIISFSIGVPNFLPGPHVYEAARQAVDKDSGQYGSNRGPDALLDALLEHIEQIGLTGYTRANCATGIGAKHVIYNLAEALLDEGDTIAFPAPYWTSYVDIAEIVNAKIQLLPCPASQNYKLTPQQLDEALAKKPKVFLFNNPSNPTGMVYTKDEIVALADVLVKYPDTWVIADDIYNRMLFDGLEYYNFVLARPELRDRVIFLDSLSKTYGMPGWRLGFMVGPEVVAKALVTLNSNHITNVPEVVNAAGIAALTGPQDVPNQKRVEFQAKRDQVMDVMNAIPGLVCPRPQGAFYVFPDISCAFGKTHGPSGTKIENDVDFCNALLEAKGVACVPGSAFGEPRALRISYTCPTPQLAPGLQRFQEFFAELV</sequence>
<dbReference type="SUPFAM" id="SSF53383">
    <property type="entry name" value="PLP-dependent transferases"/>
    <property type="match status" value="1"/>
</dbReference>
<keyword evidence="3 6" id="KW-0032">Aminotransferase</keyword>
<evidence type="ECO:0000256" key="5">
    <source>
        <dbReference type="ARBA" id="ARBA00022898"/>
    </source>
</evidence>
<evidence type="ECO:0000259" key="7">
    <source>
        <dbReference type="Pfam" id="PF00155"/>
    </source>
</evidence>
<dbReference type="eggNOG" id="COG0436">
    <property type="taxonomic scope" value="Bacteria"/>
</dbReference>
<dbReference type="Pfam" id="PF00155">
    <property type="entry name" value="Aminotran_1_2"/>
    <property type="match status" value="1"/>
</dbReference>
<dbReference type="EMBL" id="AVPU01000016">
    <property type="protein sequence ID" value="KGM54139.1"/>
    <property type="molecule type" value="Genomic_DNA"/>
</dbReference>
<dbReference type="InterPro" id="IPR015421">
    <property type="entry name" value="PyrdxlP-dep_Trfase_major"/>
</dbReference>
<evidence type="ECO:0000313" key="8">
    <source>
        <dbReference type="EMBL" id="KGM54139.1"/>
    </source>
</evidence>
<dbReference type="Gene3D" id="3.90.1150.10">
    <property type="entry name" value="Aspartate Aminotransferase, domain 1"/>
    <property type="match status" value="1"/>
</dbReference>
<dbReference type="InterPro" id="IPR050596">
    <property type="entry name" value="AspAT/PAT-like"/>
</dbReference>
<name>A0A0A0EUC3_9GAMM</name>
<dbReference type="PROSITE" id="PS00105">
    <property type="entry name" value="AA_TRANSFER_CLASS_1"/>
    <property type="match status" value="1"/>
</dbReference>
<dbReference type="PANTHER" id="PTHR46383">
    <property type="entry name" value="ASPARTATE AMINOTRANSFERASE"/>
    <property type="match status" value="1"/>
</dbReference>
<protein>
    <recommendedName>
        <fullName evidence="6">Aminotransferase</fullName>
        <ecNumber evidence="6">2.6.1.-</ecNumber>
    </recommendedName>
</protein>
<evidence type="ECO:0000313" key="9">
    <source>
        <dbReference type="Proteomes" id="UP000029998"/>
    </source>
</evidence>
<gene>
    <name evidence="8" type="ORF">N800_05320</name>
</gene>
<dbReference type="InterPro" id="IPR015424">
    <property type="entry name" value="PyrdxlP-dep_Trfase"/>
</dbReference>
<evidence type="ECO:0000256" key="3">
    <source>
        <dbReference type="ARBA" id="ARBA00022576"/>
    </source>
</evidence>
<dbReference type="InterPro" id="IPR004838">
    <property type="entry name" value="NHTrfase_class1_PyrdxlP-BS"/>
</dbReference>
<dbReference type="OrthoDB" id="9803354at2"/>
<evidence type="ECO:0000256" key="2">
    <source>
        <dbReference type="ARBA" id="ARBA00007441"/>
    </source>
</evidence>
<dbReference type="GO" id="GO:0008483">
    <property type="term" value="F:transaminase activity"/>
    <property type="evidence" value="ECO:0007669"/>
    <property type="project" value="UniProtKB-KW"/>
</dbReference>
<keyword evidence="9" id="KW-1185">Reference proteome</keyword>
<dbReference type="EC" id="2.6.1.-" evidence="6"/>
<dbReference type="GO" id="GO:0006520">
    <property type="term" value="P:amino acid metabolic process"/>
    <property type="evidence" value="ECO:0007669"/>
    <property type="project" value="InterPro"/>
</dbReference>
<dbReference type="InterPro" id="IPR004839">
    <property type="entry name" value="Aminotransferase_I/II_large"/>
</dbReference>
<dbReference type="CDD" id="cd00609">
    <property type="entry name" value="AAT_like"/>
    <property type="match status" value="1"/>
</dbReference>
<dbReference type="InterPro" id="IPR015422">
    <property type="entry name" value="PyrdxlP-dep_Trfase_small"/>
</dbReference>
<dbReference type="Proteomes" id="UP000029998">
    <property type="component" value="Unassembled WGS sequence"/>
</dbReference>
<comment type="cofactor">
    <cofactor evidence="1 6">
        <name>pyridoxal 5'-phosphate</name>
        <dbReference type="ChEBI" id="CHEBI:597326"/>
    </cofactor>
</comment>
<evidence type="ECO:0000256" key="1">
    <source>
        <dbReference type="ARBA" id="ARBA00001933"/>
    </source>
</evidence>
<organism evidence="8 9">
    <name type="scientific">Lysobacter daejeonensis GH1-9</name>
    <dbReference type="NCBI Taxonomy" id="1385517"/>
    <lineage>
        <taxon>Bacteria</taxon>
        <taxon>Pseudomonadati</taxon>
        <taxon>Pseudomonadota</taxon>
        <taxon>Gammaproteobacteria</taxon>
        <taxon>Lysobacterales</taxon>
        <taxon>Lysobacteraceae</taxon>
        <taxon>Aerolutibacter</taxon>
    </lineage>
</organism>
<comment type="caution">
    <text evidence="8">The sequence shown here is derived from an EMBL/GenBank/DDBJ whole genome shotgun (WGS) entry which is preliminary data.</text>
</comment>
<dbReference type="Gene3D" id="3.40.640.10">
    <property type="entry name" value="Type I PLP-dependent aspartate aminotransferase-like (Major domain)"/>
    <property type="match status" value="1"/>
</dbReference>